<reference evidence="11" key="1">
    <citation type="submission" date="2019-03" db="EMBL/GenBank/DDBJ databases">
        <title>Lake Tanganyika Metagenome-Assembled Genomes (MAGs).</title>
        <authorList>
            <person name="Tran P."/>
        </authorList>
    </citation>
    <scope>NUCLEOTIDE SEQUENCE</scope>
    <source>
        <strain evidence="11">M_DeepCast_50m_m2_156</strain>
    </source>
</reference>
<evidence type="ECO:0000256" key="2">
    <source>
        <dbReference type="ARBA" id="ARBA00022448"/>
    </source>
</evidence>
<feature type="domain" description="Protein export membrane protein SecD/SecF C-terminal" evidence="10">
    <location>
        <begin position="378"/>
        <end position="539"/>
    </location>
</feature>
<comment type="caution">
    <text evidence="11">The sequence shown here is derived from an EMBL/GenBank/DDBJ whole genome shotgun (WGS) entry which is preliminary data.</text>
</comment>
<accession>A0A8T4CBT7</accession>
<keyword evidence="2" id="KW-0813">Transport</keyword>
<dbReference type="Gene3D" id="1.20.1640.10">
    <property type="entry name" value="Multidrug efflux transporter AcrB transmembrane domain"/>
    <property type="match status" value="1"/>
</dbReference>
<keyword evidence="3" id="KW-1003">Cell membrane</keyword>
<evidence type="ECO:0000256" key="7">
    <source>
        <dbReference type="ARBA" id="ARBA00023010"/>
    </source>
</evidence>
<comment type="subcellular location">
    <subcellularLocation>
        <location evidence="1">Cell membrane</location>
        <topology evidence="1">Multi-pass membrane protein</topology>
    </subcellularLocation>
</comment>
<evidence type="ECO:0000256" key="1">
    <source>
        <dbReference type="ARBA" id="ARBA00004651"/>
    </source>
</evidence>
<protein>
    <recommendedName>
        <fullName evidence="10">Protein export membrane protein SecD/SecF C-terminal domain-containing protein</fullName>
    </recommendedName>
</protein>
<feature type="transmembrane region" description="Helical" evidence="9">
    <location>
        <begin position="493"/>
        <end position="515"/>
    </location>
</feature>
<dbReference type="AlphaFoldDB" id="A0A8T4CBT7"/>
<evidence type="ECO:0000256" key="8">
    <source>
        <dbReference type="ARBA" id="ARBA00023136"/>
    </source>
</evidence>
<feature type="transmembrane region" description="Helical" evidence="9">
    <location>
        <begin position="396"/>
        <end position="415"/>
    </location>
</feature>
<dbReference type="EMBL" id="VGJJ01000029">
    <property type="protein sequence ID" value="MBM3282398.1"/>
    <property type="molecule type" value="Genomic_DNA"/>
</dbReference>
<gene>
    <name evidence="11" type="ORF">FJY86_03615</name>
</gene>
<dbReference type="Gene3D" id="3.30.70.3400">
    <property type="match status" value="1"/>
</dbReference>
<evidence type="ECO:0000313" key="11">
    <source>
        <dbReference type="EMBL" id="MBM3282398.1"/>
    </source>
</evidence>
<dbReference type="GO" id="GO:0005886">
    <property type="term" value="C:plasma membrane"/>
    <property type="evidence" value="ECO:0007669"/>
    <property type="project" value="UniProtKB-SubCell"/>
</dbReference>
<evidence type="ECO:0000259" key="10">
    <source>
        <dbReference type="Pfam" id="PF02355"/>
    </source>
</evidence>
<keyword evidence="7" id="KW-0811">Translocation</keyword>
<feature type="transmembrane region" description="Helical" evidence="9">
    <location>
        <begin position="12"/>
        <end position="29"/>
    </location>
</feature>
<dbReference type="Pfam" id="PF02355">
    <property type="entry name" value="SecD_SecF_C"/>
    <property type="match status" value="1"/>
</dbReference>
<dbReference type="InterPro" id="IPR048634">
    <property type="entry name" value="SecD_SecF_C"/>
</dbReference>
<dbReference type="Proteomes" id="UP000774699">
    <property type="component" value="Unassembled WGS sequence"/>
</dbReference>
<keyword evidence="5" id="KW-0653">Protein transport</keyword>
<dbReference type="PANTHER" id="PTHR30081">
    <property type="entry name" value="PROTEIN-EXPORT MEMBRANE PROTEIN SEC"/>
    <property type="match status" value="1"/>
</dbReference>
<sequence length="568" mass="61120">MSAKKWYSSWKVWVWALIMIISLASIIKIDTSNGFEMGHNLKLGSEFSGGTLFQLQLAQPASQQELSEIRLIVEKRLNPTGIKDVSVSNTGNTLIIAQVAETDPVEVSKLQSLLLKQGKFESFLNGNIVFDGSDIVQVVENAQQGYGAHPTGVGDNYAWTLPFLLNDRAAKAFSNASFHQCTQTGFTSGKAEWDCAYTYFFIDRPDSALIIYPNDLMRADDTLLDVGTGSEFPSSITVSNILDNADLTLIKLSGSELSTSDENVIQSLSPAYKSIIVPASLDENVIASISALSTIPVTKVSVSKTSPWIVDVSGLRDIIALSPGITGNDPFVNTKEEVKPLQFLVIQGTAPNATIAKQRLDDLRVLLKSGALPIPIIAINKQTVSPALGEQFLTNVWLMGILALVVVSLIVYVRYRQWKVVGPVLMVGLSEVVMILGFASLVKWNLDLASMAGILAAVGTGVDSEVIMTDEILQGNAEEEHDEKGWAAKAKRAFFIVAASASVGLAAIIPLLVLGSGIGKLSGFALTTIAGILMGVLISRPAFQEIIKVVLVPKKHHEHSNDSAPKTQ</sequence>
<dbReference type="InterPro" id="IPR022813">
    <property type="entry name" value="SecD/SecF_arch_bac"/>
</dbReference>
<evidence type="ECO:0000256" key="4">
    <source>
        <dbReference type="ARBA" id="ARBA00022692"/>
    </source>
</evidence>
<evidence type="ECO:0000256" key="3">
    <source>
        <dbReference type="ARBA" id="ARBA00022475"/>
    </source>
</evidence>
<dbReference type="SUPFAM" id="SSF82866">
    <property type="entry name" value="Multidrug efflux transporter AcrB transmembrane domain"/>
    <property type="match status" value="1"/>
</dbReference>
<feature type="transmembrane region" description="Helical" evidence="9">
    <location>
        <begin position="421"/>
        <end position="442"/>
    </location>
</feature>
<keyword evidence="8 9" id="KW-0472">Membrane</keyword>
<evidence type="ECO:0000256" key="9">
    <source>
        <dbReference type="SAM" id="Phobius"/>
    </source>
</evidence>
<keyword evidence="6 9" id="KW-1133">Transmembrane helix</keyword>
<proteinExistence type="predicted"/>
<organism evidence="11 12">
    <name type="scientific">Candidatus Iainarchaeum sp</name>
    <dbReference type="NCBI Taxonomy" id="3101447"/>
    <lineage>
        <taxon>Archaea</taxon>
        <taxon>Candidatus Iainarchaeota</taxon>
        <taxon>Candidatus Iainarchaeia</taxon>
        <taxon>Candidatus Iainarchaeales</taxon>
        <taxon>Candidatus Iainarchaeaceae</taxon>
        <taxon>Candidatus Iainarchaeum</taxon>
    </lineage>
</organism>
<name>A0A8T4CBT7_9ARCH</name>
<keyword evidence="4 9" id="KW-0812">Transmembrane</keyword>
<dbReference type="GO" id="GO:0015031">
    <property type="term" value="P:protein transport"/>
    <property type="evidence" value="ECO:0007669"/>
    <property type="project" value="UniProtKB-KW"/>
</dbReference>
<dbReference type="PANTHER" id="PTHR30081:SF1">
    <property type="entry name" value="PROTEIN TRANSLOCASE SUBUNIT SECD"/>
    <property type="match status" value="1"/>
</dbReference>
<feature type="transmembrane region" description="Helical" evidence="9">
    <location>
        <begin position="521"/>
        <end position="538"/>
    </location>
</feature>
<evidence type="ECO:0000256" key="5">
    <source>
        <dbReference type="ARBA" id="ARBA00022927"/>
    </source>
</evidence>
<evidence type="ECO:0000313" key="12">
    <source>
        <dbReference type="Proteomes" id="UP000774699"/>
    </source>
</evidence>
<evidence type="ECO:0000256" key="6">
    <source>
        <dbReference type="ARBA" id="ARBA00022989"/>
    </source>
</evidence>